<keyword evidence="2" id="KW-1185">Reference proteome</keyword>
<evidence type="ECO:0000313" key="2">
    <source>
        <dbReference type="Proteomes" id="UP001501476"/>
    </source>
</evidence>
<dbReference type="RefSeq" id="WP_286303665.1">
    <property type="nucleotide sequence ID" value="NZ_AP027741.1"/>
</dbReference>
<proteinExistence type="predicted"/>
<protein>
    <submittedName>
        <fullName evidence="1">Uncharacterized protein</fullName>
    </submittedName>
</protein>
<dbReference type="EMBL" id="BAAADG010000002">
    <property type="protein sequence ID" value="GAA0216686.1"/>
    <property type="molecule type" value="Genomic_DNA"/>
</dbReference>
<name>A0ABP3CVW3_9GAMM</name>
<reference evidence="2" key="1">
    <citation type="journal article" date="2019" name="Int. J. Syst. Evol. Microbiol.">
        <title>The Global Catalogue of Microorganisms (GCM) 10K type strain sequencing project: providing services to taxonomists for standard genome sequencing and annotation.</title>
        <authorList>
            <consortium name="The Broad Institute Genomics Platform"/>
            <consortium name="The Broad Institute Genome Sequencing Center for Infectious Disease"/>
            <person name="Wu L."/>
            <person name="Ma J."/>
        </authorList>
    </citation>
    <scope>NUCLEOTIDE SEQUENCE [LARGE SCALE GENOMIC DNA]</scope>
    <source>
        <strain evidence="2">JCM 6886</strain>
    </source>
</reference>
<accession>A0ABP3CVW3</accession>
<sequence>MSDKDSEEMVVEFTPLEKIEELYNELLGWYGEADSKELRVAAKLLLVALEKFAIHGGNQWHDLVSEYIDILRKDPEKFQRIIESNRGELKEKTSTTRYH</sequence>
<gene>
    <name evidence="1" type="ORF">GCM10008964_05350</name>
</gene>
<comment type="caution">
    <text evidence="1">The sequence shown here is derived from an EMBL/GenBank/DDBJ whole genome shotgun (WGS) entry which is preliminary data.</text>
</comment>
<evidence type="ECO:0000313" key="1">
    <source>
        <dbReference type="EMBL" id="GAA0216686.1"/>
    </source>
</evidence>
<dbReference type="Proteomes" id="UP001501476">
    <property type="component" value="Unassembled WGS sequence"/>
</dbReference>
<organism evidence="1 2">
    <name type="scientific">Methylophaga marina</name>
    <dbReference type="NCBI Taxonomy" id="45495"/>
    <lineage>
        <taxon>Bacteria</taxon>
        <taxon>Pseudomonadati</taxon>
        <taxon>Pseudomonadota</taxon>
        <taxon>Gammaproteobacteria</taxon>
        <taxon>Thiotrichales</taxon>
        <taxon>Piscirickettsiaceae</taxon>
        <taxon>Methylophaga</taxon>
    </lineage>
</organism>